<dbReference type="NCBIfam" id="NF002017">
    <property type="entry name" value="PRK00823.1-2"/>
    <property type="match status" value="1"/>
</dbReference>
<dbReference type="HAMAP" id="MF_00434">
    <property type="entry name" value="Pterin_4_alpha"/>
    <property type="match status" value="1"/>
</dbReference>
<dbReference type="Gene3D" id="3.30.1360.20">
    <property type="entry name" value="Transcriptional coactivator/pterin dehydratase"/>
    <property type="match status" value="1"/>
</dbReference>
<evidence type="ECO:0000256" key="1">
    <source>
        <dbReference type="ARBA" id="ARBA00001554"/>
    </source>
</evidence>
<dbReference type="EC" id="4.2.1.96" evidence="4"/>
<dbReference type="GO" id="GO:0006729">
    <property type="term" value="P:tetrahydrobiopterin biosynthetic process"/>
    <property type="evidence" value="ECO:0007669"/>
    <property type="project" value="InterPro"/>
</dbReference>
<dbReference type="GO" id="GO:0008124">
    <property type="term" value="F:4-alpha-hydroxytetrahydrobiopterin dehydratase activity"/>
    <property type="evidence" value="ECO:0007669"/>
    <property type="project" value="UniProtKB-UniRule"/>
</dbReference>
<proteinExistence type="inferred from homology"/>
<comment type="catalytic activity">
    <reaction evidence="1 4">
        <text>(4aS,6R)-4a-hydroxy-L-erythro-5,6,7,8-tetrahydrobiopterin = (6R)-L-erythro-6,7-dihydrobiopterin + H2O</text>
        <dbReference type="Rhea" id="RHEA:11920"/>
        <dbReference type="ChEBI" id="CHEBI:15377"/>
        <dbReference type="ChEBI" id="CHEBI:15642"/>
        <dbReference type="ChEBI" id="CHEBI:43120"/>
        <dbReference type="EC" id="4.2.1.96"/>
    </reaction>
</comment>
<dbReference type="Proteomes" id="UP000254060">
    <property type="component" value="Unassembled WGS sequence"/>
</dbReference>
<dbReference type="AlphaFoldDB" id="A0A377FWU6"/>
<dbReference type="Pfam" id="PF01329">
    <property type="entry name" value="Pterin_4a"/>
    <property type="match status" value="1"/>
</dbReference>
<protein>
    <recommendedName>
        <fullName evidence="4">Putative pterin-4-alpha-carbinolamine dehydratase</fullName>
        <shortName evidence="4">PHS</shortName>
        <ecNumber evidence="4">4.2.1.96</ecNumber>
    </recommendedName>
    <alternativeName>
        <fullName evidence="4">4-alpha-hydroxy-tetrahydropterin dehydratase</fullName>
    </alternativeName>
    <alternativeName>
        <fullName evidence="4">Pterin carbinolamine dehydratase</fullName>
        <shortName evidence="4">PCD</shortName>
    </alternativeName>
</protein>
<comment type="similarity">
    <text evidence="2 4">Belongs to the pterin-4-alpha-carbinolamine dehydratase family.</text>
</comment>
<accession>A0A377FWU6</accession>
<evidence type="ECO:0000313" key="5">
    <source>
        <dbReference type="EMBL" id="STO09322.1"/>
    </source>
</evidence>
<dbReference type="CDD" id="cd00488">
    <property type="entry name" value="PCD_DCoH"/>
    <property type="match status" value="1"/>
</dbReference>
<dbReference type="OrthoDB" id="9800108at2"/>
<gene>
    <name evidence="5" type="ORF">NCTC13163_02755</name>
</gene>
<dbReference type="SUPFAM" id="SSF55248">
    <property type="entry name" value="PCD-like"/>
    <property type="match status" value="1"/>
</dbReference>
<organism evidence="5 6">
    <name type="scientific">Exiguobacterium aurantiacum</name>
    <dbReference type="NCBI Taxonomy" id="33987"/>
    <lineage>
        <taxon>Bacteria</taxon>
        <taxon>Bacillati</taxon>
        <taxon>Bacillota</taxon>
        <taxon>Bacilli</taxon>
        <taxon>Bacillales</taxon>
        <taxon>Bacillales Family XII. Incertae Sedis</taxon>
        <taxon>Exiguobacterium</taxon>
    </lineage>
</organism>
<evidence type="ECO:0000313" key="6">
    <source>
        <dbReference type="Proteomes" id="UP000254060"/>
    </source>
</evidence>
<dbReference type="PANTHER" id="PTHR12599">
    <property type="entry name" value="PTERIN-4-ALPHA-CARBINOLAMINE DEHYDRATASE"/>
    <property type="match status" value="1"/>
</dbReference>
<evidence type="ECO:0000256" key="3">
    <source>
        <dbReference type="ARBA" id="ARBA00023239"/>
    </source>
</evidence>
<name>A0A377FWU6_9BACL</name>
<dbReference type="InterPro" id="IPR001533">
    <property type="entry name" value="Pterin_deHydtase"/>
</dbReference>
<dbReference type="InterPro" id="IPR036428">
    <property type="entry name" value="PCD_sf"/>
</dbReference>
<sequence length="91" mass="10295">MLLSSTELSEQLSRLNGWEVVEGELQKTYRLETFPEAIQFVHLVADLAESINHHPNILIEYRNVTLTVSTHDEGGITEKDIMLAKGCEELV</sequence>
<evidence type="ECO:0000256" key="2">
    <source>
        <dbReference type="ARBA" id="ARBA00006472"/>
    </source>
</evidence>
<dbReference type="RefSeq" id="WP_029333766.1">
    <property type="nucleotide sequence ID" value="NZ_UGGP01000001.1"/>
</dbReference>
<keyword evidence="3 4" id="KW-0456">Lyase</keyword>
<evidence type="ECO:0000256" key="4">
    <source>
        <dbReference type="HAMAP-Rule" id="MF_00434"/>
    </source>
</evidence>
<reference evidence="5 6" key="1">
    <citation type="submission" date="2018-06" db="EMBL/GenBank/DDBJ databases">
        <authorList>
            <consortium name="Pathogen Informatics"/>
            <person name="Doyle S."/>
        </authorList>
    </citation>
    <scope>NUCLEOTIDE SEQUENCE [LARGE SCALE GENOMIC DNA]</scope>
    <source>
        <strain evidence="5 6">NCTC13163</strain>
    </source>
</reference>
<dbReference type="EMBL" id="UGGP01000001">
    <property type="protein sequence ID" value="STO09322.1"/>
    <property type="molecule type" value="Genomic_DNA"/>
</dbReference>
<dbReference type="PANTHER" id="PTHR12599:SF0">
    <property type="entry name" value="PTERIN-4-ALPHA-CARBINOLAMINE DEHYDRATASE"/>
    <property type="match status" value="1"/>
</dbReference>
<dbReference type="STRING" id="1397694.GCA_000702585_00180"/>